<comment type="function">
    <text evidence="5">Bidirectionally degrades single-stranded DNA into large acid-insoluble oligonucleotides, which are then degraded further into small acid-soluble oligonucleotides.</text>
</comment>
<dbReference type="PANTHER" id="PTHR30008:SF0">
    <property type="entry name" value="EXODEOXYRIBONUCLEASE 7 LARGE SUBUNIT"/>
    <property type="match status" value="1"/>
</dbReference>
<dbReference type="GO" id="GO:0003676">
    <property type="term" value="F:nucleic acid binding"/>
    <property type="evidence" value="ECO:0007669"/>
    <property type="project" value="InterPro"/>
</dbReference>
<feature type="domain" description="Exonuclease VII large subunit C-terminal" evidence="7">
    <location>
        <begin position="125"/>
        <end position="416"/>
    </location>
</feature>
<dbReference type="OrthoDB" id="9802795at2"/>
<dbReference type="Pfam" id="PF02601">
    <property type="entry name" value="Exonuc_VII_L"/>
    <property type="match status" value="1"/>
</dbReference>
<dbReference type="GO" id="GO:0006308">
    <property type="term" value="P:DNA catabolic process"/>
    <property type="evidence" value="ECO:0007669"/>
    <property type="project" value="UniProtKB-UniRule"/>
</dbReference>
<organism evidence="9 10">
    <name type="scientific">Spiroplasma chrysopicola DF-1</name>
    <dbReference type="NCBI Taxonomy" id="1276227"/>
    <lineage>
        <taxon>Bacteria</taxon>
        <taxon>Bacillati</taxon>
        <taxon>Mycoplasmatota</taxon>
        <taxon>Mollicutes</taxon>
        <taxon>Entomoplasmatales</taxon>
        <taxon>Spiroplasmataceae</taxon>
        <taxon>Spiroplasma</taxon>
    </lineage>
</organism>
<dbReference type="EC" id="3.1.11.6" evidence="5"/>
<dbReference type="RefSeq" id="WP_016338931.1">
    <property type="nucleotide sequence ID" value="NC_021280.1"/>
</dbReference>
<dbReference type="Proteomes" id="UP000013964">
    <property type="component" value="Chromosome"/>
</dbReference>
<dbReference type="NCBIfam" id="TIGR00237">
    <property type="entry name" value="xseA"/>
    <property type="match status" value="1"/>
</dbReference>
<dbReference type="GO" id="GO:0009318">
    <property type="term" value="C:exodeoxyribonuclease VII complex"/>
    <property type="evidence" value="ECO:0007669"/>
    <property type="project" value="UniProtKB-UniRule"/>
</dbReference>
<feature type="domain" description="OB-fold nucleic acid binding" evidence="8">
    <location>
        <begin position="7"/>
        <end position="99"/>
    </location>
</feature>
<comment type="subcellular location">
    <subcellularLocation>
        <location evidence="5 6">Cytoplasm</location>
    </subcellularLocation>
</comment>
<proteinExistence type="inferred from homology"/>
<dbReference type="HOGENOM" id="CLU_023625_3_1_14"/>
<keyword evidence="10" id="KW-1185">Reference proteome</keyword>
<evidence type="ECO:0000313" key="9">
    <source>
        <dbReference type="EMBL" id="AGM25106.1"/>
    </source>
</evidence>
<evidence type="ECO:0000256" key="3">
    <source>
        <dbReference type="ARBA" id="ARBA00022801"/>
    </source>
</evidence>
<comment type="subunit">
    <text evidence="5">Heterooligomer composed of large and small subunits.</text>
</comment>
<evidence type="ECO:0000256" key="6">
    <source>
        <dbReference type="RuleBase" id="RU004355"/>
    </source>
</evidence>
<comment type="similarity">
    <text evidence="5 6">Belongs to the XseA family.</text>
</comment>
<keyword evidence="2 5" id="KW-0540">Nuclease</keyword>
<dbReference type="Pfam" id="PF13742">
    <property type="entry name" value="tRNA_anti_2"/>
    <property type="match status" value="1"/>
</dbReference>
<evidence type="ECO:0000256" key="4">
    <source>
        <dbReference type="ARBA" id="ARBA00022839"/>
    </source>
</evidence>
<evidence type="ECO:0000256" key="2">
    <source>
        <dbReference type="ARBA" id="ARBA00022722"/>
    </source>
</evidence>
<keyword evidence="3 5" id="KW-0378">Hydrolase</keyword>
<dbReference type="STRING" id="1276227.SCHRY_v1c05280"/>
<evidence type="ECO:0000313" key="10">
    <source>
        <dbReference type="Proteomes" id="UP000013964"/>
    </source>
</evidence>
<dbReference type="GO" id="GO:0008855">
    <property type="term" value="F:exodeoxyribonuclease VII activity"/>
    <property type="evidence" value="ECO:0007669"/>
    <property type="project" value="UniProtKB-UniRule"/>
</dbReference>
<name>R4UIG8_9MOLU</name>
<dbReference type="HAMAP" id="MF_00378">
    <property type="entry name" value="Exonuc_7_L"/>
    <property type="match status" value="1"/>
</dbReference>
<dbReference type="eggNOG" id="COG1570">
    <property type="taxonomic scope" value="Bacteria"/>
</dbReference>
<evidence type="ECO:0000256" key="5">
    <source>
        <dbReference type="HAMAP-Rule" id="MF_00378"/>
    </source>
</evidence>
<evidence type="ECO:0000259" key="7">
    <source>
        <dbReference type="Pfam" id="PF02601"/>
    </source>
</evidence>
<comment type="catalytic activity">
    <reaction evidence="5 6">
        <text>Exonucleolytic cleavage in either 5'- to 3'- or 3'- to 5'-direction to yield nucleoside 5'-phosphates.</text>
        <dbReference type="EC" id="3.1.11.6"/>
    </reaction>
</comment>
<reference evidence="9 10" key="1">
    <citation type="journal article" date="2013" name="Genome Biol. Evol.">
        <title>Complete genomes of two dipteran-associated spiroplasmas provided insights into the origin, dynamics, and impacts of viral invasion in spiroplasma.</title>
        <authorList>
            <person name="Ku C."/>
            <person name="Lo W.S."/>
            <person name="Chen L.L."/>
            <person name="Kuo C.H."/>
        </authorList>
    </citation>
    <scope>NUCLEOTIDE SEQUENCE [LARGE SCALE GENOMIC DNA]</scope>
    <source>
        <strain evidence="9 10">DF-1</strain>
    </source>
</reference>
<sequence length="434" mass="49354">MASVKTYTVSEINKYLKTMLEQDNNLINIAIQGEVSNLTRHSTGHLYFTIKDKDSQLKAIMFNFNAKNLKFSLKEGLKVVAIGTIKLYEPYGTYSLQVNVLTLDGVGELYQQYEELKVRLEQQGWFAQSLKQPIPRFPKNIGVITAPTGAAIRDIITTIHRRYPQVNIYLFPCLVQGKEAKYDIANKIKLANNFDVRLDVLIVGRGGGSIEDLWSFNELAVVEAIYQSPIPIISAIGHEIDFTLADFVSDLRAPTPTAAAELATPNQQELYRYLLQQQKTLISIIKNNVDKIAQQVLTYKNNQVLKNPLQIYEQKLNSYQLIENKFVHLKETFFSHNLNQIKNFETKIITLIVNLLKQKNYDKNNLIAKLDLLSPLKTLTRGYSITYLETSKKIIFTTNAVKNNDKIITRVNDGIIFATVDKVGKEEKTNGTKK</sequence>
<dbReference type="GO" id="GO:0000221">
    <property type="term" value="C:vacuolar proton-transporting V-type ATPase, V1 domain"/>
    <property type="evidence" value="ECO:0007669"/>
    <property type="project" value="InterPro"/>
</dbReference>
<dbReference type="InterPro" id="IPR003753">
    <property type="entry name" value="Exonuc_VII_L"/>
</dbReference>
<dbReference type="InterPro" id="IPR020579">
    <property type="entry name" value="Exonuc_VII_lsu_C"/>
</dbReference>
<dbReference type="InterPro" id="IPR025824">
    <property type="entry name" value="OB-fold_nuc-bd_dom"/>
</dbReference>
<dbReference type="PATRIC" id="fig|1276227.3.peg.529"/>
<dbReference type="GO" id="GO:1902600">
    <property type="term" value="P:proton transmembrane transport"/>
    <property type="evidence" value="ECO:0007669"/>
    <property type="project" value="InterPro"/>
</dbReference>
<evidence type="ECO:0000259" key="8">
    <source>
        <dbReference type="Pfam" id="PF13742"/>
    </source>
</evidence>
<accession>R4UIG8</accession>
<keyword evidence="1 5" id="KW-0963">Cytoplasm</keyword>
<dbReference type="KEGG" id="scr:SCHRY_v1c05280"/>
<dbReference type="EMBL" id="CP005077">
    <property type="protein sequence ID" value="AGM25106.1"/>
    <property type="molecule type" value="Genomic_DNA"/>
</dbReference>
<protein>
    <recommendedName>
        <fullName evidence="5">Exodeoxyribonuclease 7 large subunit</fullName>
        <ecNumber evidence="5">3.1.11.6</ecNumber>
    </recommendedName>
    <alternativeName>
        <fullName evidence="5">Exodeoxyribonuclease VII large subunit</fullName>
        <shortName evidence="5">Exonuclease VII large subunit</shortName>
    </alternativeName>
</protein>
<gene>
    <name evidence="5 9" type="primary">xseA</name>
    <name evidence="9" type="ORF">SCHRY_v1c05280</name>
</gene>
<dbReference type="CDD" id="cd04489">
    <property type="entry name" value="ExoVII_LU_OBF"/>
    <property type="match status" value="1"/>
</dbReference>
<dbReference type="AlphaFoldDB" id="R4UIG8"/>
<evidence type="ECO:0000256" key="1">
    <source>
        <dbReference type="ARBA" id="ARBA00022490"/>
    </source>
</evidence>
<dbReference type="PANTHER" id="PTHR30008">
    <property type="entry name" value="EXODEOXYRIBONUCLEASE 7 LARGE SUBUNIT"/>
    <property type="match status" value="1"/>
</dbReference>
<keyword evidence="4 5" id="KW-0269">Exonuclease</keyword>